<name>W1I9L2_9HYPO</name>
<dbReference type="EMBL" id="CBMI010005045">
    <property type="protein sequence ID" value="CDL73365.1"/>
    <property type="molecule type" value="Genomic_DNA"/>
</dbReference>
<feature type="non-terminal residue" evidence="1">
    <location>
        <position position="82"/>
    </location>
</feature>
<organism evidence="1">
    <name type="scientific">Fusarium clavum</name>
    <dbReference type="NCBI Taxonomy" id="2594811"/>
    <lineage>
        <taxon>Eukaryota</taxon>
        <taxon>Fungi</taxon>
        <taxon>Dikarya</taxon>
        <taxon>Ascomycota</taxon>
        <taxon>Pezizomycotina</taxon>
        <taxon>Sordariomycetes</taxon>
        <taxon>Hypocreomycetidae</taxon>
        <taxon>Hypocreales</taxon>
        <taxon>Nectriaceae</taxon>
        <taxon>Fusarium</taxon>
        <taxon>Fusarium incarnatum-equiseti species complex</taxon>
    </lineage>
</organism>
<proteinExistence type="predicted"/>
<accession>W1I9L2</accession>
<evidence type="ECO:0000313" key="1">
    <source>
        <dbReference type="EMBL" id="CDL73365.1"/>
    </source>
</evidence>
<gene>
    <name evidence="1" type="ORF">BN850_0137530</name>
</gene>
<feature type="non-terminal residue" evidence="1">
    <location>
        <position position="1"/>
    </location>
</feature>
<dbReference type="EMBL" id="HG321310">
    <property type="protein sequence ID" value="CEF82627.1"/>
    <property type="molecule type" value="Genomic_DNA"/>
</dbReference>
<reference evidence="1" key="1">
    <citation type="submission" date="2013-05" db="EMBL/GenBank/DDBJ databases">
        <title>Draft genome sequences of six wheat associated Fusarium spp. isolates.</title>
        <authorList>
            <person name="Moolhuijzen P.M."/>
            <person name="Manners J.M."/>
            <person name="Wilcox S."/>
            <person name="Bellgard M.I."/>
            <person name="Gardiner D.M."/>
        </authorList>
    </citation>
    <scope>NUCLEOTIDE SEQUENCE</scope>
    <source>
        <strain evidence="1">CS3069</strain>
    </source>
</reference>
<geneLocation type="mitochondrion" evidence="1"/>
<dbReference type="AlphaFoldDB" id="W1I9L2"/>
<keyword evidence="1" id="KW-0496">Mitochondrion</keyword>
<sequence>VGHFLFSAKFICMGNFKNVLTTTKPQNHFAQVFTRVTRHIEQAKVISMVYLTILGEVCGGRQVVLKLSYRVGRSWSCLPCTT</sequence>
<protein>
    <submittedName>
        <fullName evidence="1">Unclassified</fullName>
    </submittedName>
</protein>